<evidence type="ECO:0000313" key="5">
    <source>
        <dbReference type="Proteomes" id="UP000000709"/>
    </source>
</evidence>
<organism evidence="5">
    <name type="scientific">Spathaspora passalidarum (strain NRRL Y-27907 / 11-Y1)</name>
    <dbReference type="NCBI Taxonomy" id="619300"/>
    <lineage>
        <taxon>Eukaryota</taxon>
        <taxon>Fungi</taxon>
        <taxon>Dikarya</taxon>
        <taxon>Ascomycota</taxon>
        <taxon>Saccharomycotina</taxon>
        <taxon>Pichiomycetes</taxon>
        <taxon>Debaryomycetaceae</taxon>
        <taxon>Spathaspora</taxon>
    </lineage>
</organism>
<feature type="domain" description="FF" evidence="3">
    <location>
        <begin position="330"/>
        <end position="388"/>
    </location>
</feature>
<name>G3AJ01_SPAPN</name>
<evidence type="ECO:0000256" key="1">
    <source>
        <dbReference type="SAM" id="Coils"/>
    </source>
</evidence>
<sequence>MSDWEKVTSEDGQVYYYNSKTNETSWTLPEETAVVTGSQWEEYTTEDGRTYYYNESTGETTWEKPAKLETKKEETVAKEEESEADLELANKPVVLPAIEKKEEEGEETEDAEKAFVKLLSDNNVDSTWAFQAVMEKFITFPEYWNVPNPLKRKQLYEEYLVSKFQDELSNKTLLIENFKTNFIEELKKLQEKESMDYNTRWITVRKVLIDQDNPIFKHAILSDSELAQLYYEYTDDLKAERNSFIEQQKEQALSELEAYLTQINPSLVTESKNWQELYDKILVDPRFKANKHFDILNKVDILTLYEQKIYPTIIENIRTQIKTIEKQNYRNDRKARDNFKTLLQTLKIEAVTTFKDVLPILENEDSFIEICGRNGSSPLELFWDIVDEKKQLLKVKKDLVEGVLLDLKNQDPEANSMENLLKSQEELISKLSQVKDDRLSSFDFKETHELEMIYISLRNEFEIQKEQEKKRFEKALQLAEHDFGEWLADNYEQLDIIGEEESKLIPIQIETTSIGKIYTLTASIDYQAVSDQLTQLDGYKSISSLATDKSIDLVDIAKRSLQEFVRIMTKRSSKKRTLSSSDREFKKFKADSSVLLNY</sequence>
<proteinExistence type="predicted"/>
<dbReference type="PROSITE" id="PS50020">
    <property type="entry name" value="WW_DOMAIN_2"/>
    <property type="match status" value="2"/>
</dbReference>
<dbReference type="GeneID" id="18870828"/>
<evidence type="ECO:0008006" key="6">
    <source>
        <dbReference type="Google" id="ProtNLM"/>
    </source>
</evidence>
<dbReference type="GO" id="GO:0003723">
    <property type="term" value="F:RNA binding"/>
    <property type="evidence" value="ECO:0007669"/>
    <property type="project" value="TreeGrafter"/>
</dbReference>
<dbReference type="SUPFAM" id="SSF81698">
    <property type="entry name" value="FF domain"/>
    <property type="match status" value="2"/>
</dbReference>
<evidence type="ECO:0000259" key="2">
    <source>
        <dbReference type="PROSITE" id="PS50020"/>
    </source>
</evidence>
<protein>
    <recommendedName>
        <fullName evidence="6">WW domain-containing protein</fullName>
    </recommendedName>
</protein>
<dbReference type="Proteomes" id="UP000000709">
    <property type="component" value="Unassembled WGS sequence"/>
</dbReference>
<dbReference type="EMBL" id="GL996500">
    <property type="protein sequence ID" value="EGW34513.1"/>
    <property type="molecule type" value="Genomic_DNA"/>
</dbReference>
<dbReference type="InterPro" id="IPR039726">
    <property type="entry name" value="Prp40-like"/>
</dbReference>
<feature type="domain" description="WW" evidence="2">
    <location>
        <begin position="40"/>
        <end position="67"/>
    </location>
</feature>
<dbReference type="SMART" id="SM00441">
    <property type="entry name" value="FF"/>
    <property type="match status" value="3"/>
</dbReference>
<dbReference type="GO" id="GO:0005685">
    <property type="term" value="C:U1 snRNP"/>
    <property type="evidence" value="ECO:0007669"/>
    <property type="project" value="TreeGrafter"/>
</dbReference>
<dbReference type="HOGENOM" id="CLU_005825_1_2_1"/>
<dbReference type="GO" id="GO:0071004">
    <property type="term" value="C:U2-type prespliceosome"/>
    <property type="evidence" value="ECO:0007669"/>
    <property type="project" value="TreeGrafter"/>
</dbReference>
<dbReference type="OrthoDB" id="187617at2759"/>
<dbReference type="eggNOG" id="KOG0152">
    <property type="taxonomic scope" value="Eukaryota"/>
</dbReference>
<dbReference type="FunCoup" id="G3AJ01">
    <property type="interactions" value="1205"/>
</dbReference>
<dbReference type="InParanoid" id="G3AJ01"/>
<dbReference type="PROSITE" id="PS51676">
    <property type="entry name" value="FF"/>
    <property type="match status" value="1"/>
</dbReference>
<evidence type="ECO:0000313" key="4">
    <source>
        <dbReference type="EMBL" id="EGW34513.1"/>
    </source>
</evidence>
<dbReference type="PANTHER" id="PTHR11864:SF0">
    <property type="entry name" value="PRP40 PRE-MRNA PROCESSING FACTOR 40 HOMOLOG A (YEAST)"/>
    <property type="match status" value="1"/>
</dbReference>
<dbReference type="PROSITE" id="PS01159">
    <property type="entry name" value="WW_DOMAIN_1"/>
    <property type="match status" value="2"/>
</dbReference>
<dbReference type="PANTHER" id="PTHR11864">
    <property type="entry name" value="PRE-MRNA-PROCESSING PROTEIN PRP40"/>
    <property type="match status" value="1"/>
</dbReference>
<feature type="coiled-coil region" evidence="1">
    <location>
        <begin position="414"/>
        <end position="478"/>
    </location>
</feature>
<dbReference type="RefSeq" id="XP_007374097.1">
    <property type="nucleotide sequence ID" value="XM_007374035.1"/>
</dbReference>
<dbReference type="InterPro" id="IPR036517">
    <property type="entry name" value="FF_domain_sf"/>
</dbReference>
<dbReference type="Pfam" id="PF01846">
    <property type="entry name" value="FF"/>
    <property type="match status" value="2"/>
</dbReference>
<dbReference type="SUPFAM" id="SSF51045">
    <property type="entry name" value="WW domain"/>
    <property type="match status" value="2"/>
</dbReference>
<gene>
    <name evidence="4" type="ORF">SPAPADRAFT_149506</name>
</gene>
<dbReference type="GO" id="GO:0045292">
    <property type="term" value="P:mRNA cis splicing, via spliceosome"/>
    <property type="evidence" value="ECO:0007669"/>
    <property type="project" value="InterPro"/>
</dbReference>
<keyword evidence="5" id="KW-1185">Reference proteome</keyword>
<dbReference type="CDD" id="cd00201">
    <property type="entry name" value="WW"/>
    <property type="match status" value="2"/>
</dbReference>
<dbReference type="InterPro" id="IPR002713">
    <property type="entry name" value="FF_domain"/>
</dbReference>
<dbReference type="STRING" id="619300.G3AJ01"/>
<reference evidence="4 5" key="1">
    <citation type="journal article" date="2011" name="Proc. Natl. Acad. Sci. U.S.A.">
        <title>Comparative genomics of xylose-fermenting fungi for enhanced biofuel production.</title>
        <authorList>
            <person name="Wohlbach D.J."/>
            <person name="Kuo A."/>
            <person name="Sato T.K."/>
            <person name="Potts K.M."/>
            <person name="Salamov A.A."/>
            <person name="LaButti K.M."/>
            <person name="Sun H."/>
            <person name="Clum A."/>
            <person name="Pangilinan J.L."/>
            <person name="Lindquist E.A."/>
            <person name="Lucas S."/>
            <person name="Lapidus A."/>
            <person name="Jin M."/>
            <person name="Gunawan C."/>
            <person name="Balan V."/>
            <person name="Dale B.E."/>
            <person name="Jeffries T.W."/>
            <person name="Zinkel R."/>
            <person name="Barry K.W."/>
            <person name="Grigoriev I.V."/>
            <person name="Gasch A.P."/>
        </authorList>
    </citation>
    <scope>NUCLEOTIDE SEQUENCE [LARGE SCALE GENOMIC DNA]</scope>
    <source>
        <strain evidence="5">NRRL Y-27907 / 11-Y1</strain>
    </source>
</reference>
<dbReference type="KEGG" id="spaa:SPAPADRAFT_149506"/>
<dbReference type="Gene3D" id="2.20.70.10">
    <property type="match status" value="2"/>
</dbReference>
<dbReference type="SMART" id="SM00456">
    <property type="entry name" value="WW"/>
    <property type="match status" value="2"/>
</dbReference>
<accession>G3AJ01</accession>
<feature type="domain" description="WW" evidence="2">
    <location>
        <begin position="1"/>
        <end position="31"/>
    </location>
</feature>
<dbReference type="InterPro" id="IPR036020">
    <property type="entry name" value="WW_dom_sf"/>
</dbReference>
<evidence type="ECO:0000259" key="3">
    <source>
        <dbReference type="PROSITE" id="PS51676"/>
    </source>
</evidence>
<dbReference type="Gene3D" id="1.10.10.440">
    <property type="entry name" value="FF domain"/>
    <property type="match status" value="2"/>
</dbReference>
<dbReference type="OMA" id="NEPIYKH"/>
<dbReference type="AlphaFoldDB" id="G3AJ01"/>
<dbReference type="InterPro" id="IPR001202">
    <property type="entry name" value="WW_dom"/>
</dbReference>
<keyword evidence="1" id="KW-0175">Coiled coil</keyword>
<dbReference type="Pfam" id="PF00397">
    <property type="entry name" value="WW"/>
    <property type="match status" value="2"/>
</dbReference>